<evidence type="ECO:0000313" key="2">
    <source>
        <dbReference type="WBParaSite" id="nRc.2.0.1.t24576-RA"/>
    </source>
</evidence>
<dbReference type="Gene3D" id="1.20.5.340">
    <property type="match status" value="1"/>
</dbReference>
<protein>
    <submittedName>
        <fullName evidence="2">Uncharacterized protein</fullName>
    </submittedName>
</protein>
<dbReference type="Proteomes" id="UP000887565">
    <property type="component" value="Unplaced"/>
</dbReference>
<name>A0A915JFH9_ROMCU</name>
<reference evidence="2" key="1">
    <citation type="submission" date="2022-11" db="UniProtKB">
        <authorList>
            <consortium name="WormBaseParasite"/>
        </authorList>
    </citation>
    <scope>IDENTIFICATION</scope>
</reference>
<dbReference type="WBParaSite" id="nRc.2.0.1.t24576-RA">
    <property type="protein sequence ID" value="nRc.2.0.1.t24576-RA"/>
    <property type="gene ID" value="nRc.2.0.1.g24576"/>
</dbReference>
<sequence length="109" mass="12190">MDANVELIRQDGRQARVDTEVSGGKYGTVDAEQFKNVSRRVDRIEKSLESVAERMGLILGKLDVLNAQKRLAVADASVPHYRPTLIDSQKVDVSKINEVNAESEHQKEK</sequence>
<organism evidence="1 2">
    <name type="scientific">Romanomermis culicivorax</name>
    <name type="common">Nematode worm</name>
    <dbReference type="NCBI Taxonomy" id="13658"/>
    <lineage>
        <taxon>Eukaryota</taxon>
        <taxon>Metazoa</taxon>
        <taxon>Ecdysozoa</taxon>
        <taxon>Nematoda</taxon>
        <taxon>Enoplea</taxon>
        <taxon>Dorylaimia</taxon>
        <taxon>Mermithida</taxon>
        <taxon>Mermithoidea</taxon>
        <taxon>Mermithidae</taxon>
        <taxon>Romanomermis</taxon>
    </lineage>
</organism>
<evidence type="ECO:0000313" key="1">
    <source>
        <dbReference type="Proteomes" id="UP000887565"/>
    </source>
</evidence>
<proteinExistence type="predicted"/>
<accession>A0A915JFH9</accession>
<dbReference type="AlphaFoldDB" id="A0A915JFH9"/>
<keyword evidence="1" id="KW-1185">Reference proteome</keyword>